<dbReference type="NCBIfam" id="TIGR00167">
    <property type="entry name" value="cbbA"/>
    <property type="match status" value="1"/>
</dbReference>
<dbReference type="CDD" id="cd00947">
    <property type="entry name" value="TBP_aldolase_IIB"/>
    <property type="match status" value="1"/>
</dbReference>
<dbReference type="EMBL" id="JBHTCT010000026">
    <property type="protein sequence ID" value="MFC7365256.1"/>
    <property type="molecule type" value="Genomic_DNA"/>
</dbReference>
<dbReference type="Proteomes" id="UP001596483">
    <property type="component" value="Unassembled WGS sequence"/>
</dbReference>
<evidence type="ECO:0000256" key="1">
    <source>
        <dbReference type="ARBA" id="ARBA00001947"/>
    </source>
</evidence>
<evidence type="ECO:0000313" key="2">
    <source>
        <dbReference type="EMBL" id="MFC7365256.1"/>
    </source>
</evidence>
<dbReference type="InterPro" id="IPR000771">
    <property type="entry name" value="FBA_II"/>
</dbReference>
<dbReference type="Pfam" id="PF01116">
    <property type="entry name" value="F_bP_aldolase"/>
    <property type="match status" value="1"/>
</dbReference>
<dbReference type="PIRSF" id="PIRSF001359">
    <property type="entry name" value="F_bP_aldolase_II"/>
    <property type="match status" value="1"/>
</dbReference>
<dbReference type="Gene3D" id="3.20.20.70">
    <property type="entry name" value="Aldolase class I"/>
    <property type="match status" value="1"/>
</dbReference>
<dbReference type="PANTHER" id="PTHR30304:SF0">
    <property type="entry name" value="D-TAGATOSE-1,6-BISPHOSPHATE ALDOLASE SUBUNIT GATY-RELATED"/>
    <property type="match status" value="1"/>
</dbReference>
<dbReference type="PROSITE" id="PS00602">
    <property type="entry name" value="ALDOLASE_CLASS_II_1"/>
    <property type="match status" value="1"/>
</dbReference>
<keyword evidence="3" id="KW-1185">Reference proteome</keyword>
<dbReference type="SUPFAM" id="SSF51569">
    <property type="entry name" value="Aldolase"/>
    <property type="match status" value="1"/>
</dbReference>
<accession>A0ABW2NKL4</accession>
<name>A0ABW2NKL4_9BACL</name>
<reference evidence="3" key="1">
    <citation type="journal article" date="2019" name="Int. J. Syst. Evol. Microbiol.">
        <title>The Global Catalogue of Microorganisms (GCM) 10K type strain sequencing project: providing services to taxonomists for standard genome sequencing and annotation.</title>
        <authorList>
            <consortium name="The Broad Institute Genomics Platform"/>
            <consortium name="The Broad Institute Genome Sequencing Center for Infectious Disease"/>
            <person name="Wu L."/>
            <person name="Ma J."/>
        </authorList>
    </citation>
    <scope>NUCLEOTIDE SEQUENCE [LARGE SCALE GENOMIC DNA]</scope>
    <source>
        <strain evidence="3">JCM 4738</strain>
    </source>
</reference>
<comment type="caution">
    <text evidence="2">The sequence shown here is derived from an EMBL/GenBank/DDBJ whole genome shotgun (WGS) entry which is preliminary data.</text>
</comment>
<dbReference type="RefSeq" id="WP_157296181.1">
    <property type="nucleotide sequence ID" value="NZ_JBHTCT010000026.1"/>
</dbReference>
<evidence type="ECO:0000313" key="3">
    <source>
        <dbReference type="Proteomes" id="UP001596483"/>
    </source>
</evidence>
<dbReference type="InterPro" id="IPR013785">
    <property type="entry name" value="Aldolase_TIM"/>
</dbReference>
<protein>
    <submittedName>
        <fullName evidence="2">Ketose-bisphosphate aldolase</fullName>
    </submittedName>
</protein>
<dbReference type="PANTHER" id="PTHR30304">
    <property type="entry name" value="D-TAGATOSE-1,6-BISPHOSPHATE ALDOLASE"/>
    <property type="match status" value="1"/>
</dbReference>
<organism evidence="2 3">
    <name type="scientific">Bhargavaea changchunensis</name>
    <dbReference type="NCBI Taxonomy" id="2134037"/>
    <lineage>
        <taxon>Bacteria</taxon>
        <taxon>Bacillati</taxon>
        <taxon>Bacillota</taxon>
        <taxon>Bacilli</taxon>
        <taxon>Bacillales</taxon>
        <taxon>Caryophanaceae</taxon>
        <taxon>Bhargavaea</taxon>
    </lineage>
</organism>
<sequence>MTLVTTNDILRHAKENGYAVCAFNIENMEMVQAVVAAAEETGSPVIIQTSANTVKYAAMDMYMAMVSAALKQVNVPVALHLDHGDGTGLAQRAIRAGYTSVMIDASKQPFEENMKQTAAVVQLAKPVGVSVEAELGNVGGKPGDPEYGSDGYTKVDEAVAFVEQTGVDSLAVAIGTAHGVYHGEPMLDLERLRALRDALDVPLVLHGASGLTEQDVKNCINNGISKINYATELRIAFTEAVKEYFGLEQDFVDPKKFTGYARDRVKEVAIEKMRTCGSHGQAAAWWKAEIGNETAVARN</sequence>
<gene>
    <name evidence="2" type="ORF">ACFQQH_09020</name>
</gene>
<comment type="cofactor">
    <cofactor evidence="1">
        <name>Zn(2+)</name>
        <dbReference type="ChEBI" id="CHEBI:29105"/>
    </cofactor>
</comment>
<proteinExistence type="predicted"/>
<dbReference type="InterPro" id="IPR050246">
    <property type="entry name" value="Class_II_FBP_aldolase"/>
</dbReference>